<keyword evidence="4" id="KW-0808">Transferase</keyword>
<keyword evidence="2" id="KW-1133">Transmembrane helix</keyword>
<keyword evidence="4" id="KW-0418">Kinase</keyword>
<proteinExistence type="predicted"/>
<accession>A0A225WRU6</accession>
<dbReference type="AlphaFoldDB" id="A0A225WRU6"/>
<name>A0A225WRU6_9STRA</name>
<feature type="domain" description="Protein kinase" evidence="3">
    <location>
        <begin position="147"/>
        <end position="417"/>
    </location>
</feature>
<gene>
    <name evidence="4" type="ORF">PHMEG_0006044</name>
</gene>
<dbReference type="InterPro" id="IPR011009">
    <property type="entry name" value="Kinase-like_dom_sf"/>
</dbReference>
<protein>
    <submittedName>
        <fullName evidence="4">TKL protein kinase</fullName>
    </submittedName>
</protein>
<dbReference type="Gene3D" id="3.30.200.20">
    <property type="entry name" value="Phosphorylase Kinase, domain 1"/>
    <property type="match status" value="1"/>
</dbReference>
<dbReference type="GO" id="GO:0004674">
    <property type="term" value="F:protein serine/threonine kinase activity"/>
    <property type="evidence" value="ECO:0007669"/>
    <property type="project" value="TreeGrafter"/>
</dbReference>
<feature type="transmembrane region" description="Helical" evidence="2">
    <location>
        <begin position="47"/>
        <end position="74"/>
    </location>
</feature>
<dbReference type="SUPFAM" id="SSF56112">
    <property type="entry name" value="Protein kinase-like (PK-like)"/>
    <property type="match status" value="1"/>
</dbReference>
<dbReference type="InterPro" id="IPR000719">
    <property type="entry name" value="Prot_kinase_dom"/>
</dbReference>
<dbReference type="EMBL" id="NBNE01000415">
    <property type="protein sequence ID" value="OWZ19670.1"/>
    <property type="molecule type" value="Genomic_DNA"/>
</dbReference>
<feature type="region of interest" description="Disordered" evidence="1">
    <location>
        <begin position="19"/>
        <end position="43"/>
    </location>
</feature>
<dbReference type="OrthoDB" id="4062651at2759"/>
<dbReference type="PROSITE" id="PS00108">
    <property type="entry name" value="PROTEIN_KINASE_ST"/>
    <property type="match status" value="1"/>
</dbReference>
<dbReference type="PANTHER" id="PTHR44329:SF214">
    <property type="entry name" value="PROTEIN KINASE DOMAIN-CONTAINING PROTEIN"/>
    <property type="match status" value="1"/>
</dbReference>
<dbReference type="SMART" id="SM00220">
    <property type="entry name" value="S_TKc"/>
    <property type="match status" value="1"/>
</dbReference>
<evidence type="ECO:0000256" key="1">
    <source>
        <dbReference type="SAM" id="MobiDB-lite"/>
    </source>
</evidence>
<evidence type="ECO:0000313" key="4">
    <source>
        <dbReference type="EMBL" id="OWZ19670.1"/>
    </source>
</evidence>
<dbReference type="PROSITE" id="PS50011">
    <property type="entry name" value="PROTEIN_KINASE_DOM"/>
    <property type="match status" value="1"/>
</dbReference>
<organism evidence="4 5">
    <name type="scientific">Phytophthora megakarya</name>
    <dbReference type="NCBI Taxonomy" id="4795"/>
    <lineage>
        <taxon>Eukaryota</taxon>
        <taxon>Sar</taxon>
        <taxon>Stramenopiles</taxon>
        <taxon>Oomycota</taxon>
        <taxon>Peronosporomycetes</taxon>
        <taxon>Peronosporales</taxon>
        <taxon>Peronosporaceae</taxon>
        <taxon>Phytophthora</taxon>
    </lineage>
</organism>
<feature type="region of interest" description="Disordered" evidence="1">
    <location>
        <begin position="82"/>
        <end position="124"/>
    </location>
</feature>
<evidence type="ECO:0000259" key="3">
    <source>
        <dbReference type="PROSITE" id="PS50011"/>
    </source>
</evidence>
<dbReference type="Pfam" id="PF00069">
    <property type="entry name" value="Pkinase"/>
    <property type="match status" value="1"/>
</dbReference>
<comment type="caution">
    <text evidence="4">The sequence shown here is derived from an EMBL/GenBank/DDBJ whole genome shotgun (WGS) entry which is preliminary data.</text>
</comment>
<dbReference type="Gene3D" id="1.10.510.10">
    <property type="entry name" value="Transferase(Phosphotransferase) domain 1"/>
    <property type="match status" value="1"/>
</dbReference>
<dbReference type="STRING" id="4795.A0A225WRU6"/>
<evidence type="ECO:0000313" key="5">
    <source>
        <dbReference type="Proteomes" id="UP000198211"/>
    </source>
</evidence>
<dbReference type="PANTHER" id="PTHR44329">
    <property type="entry name" value="SERINE/THREONINE-PROTEIN KINASE TNNI3K-RELATED"/>
    <property type="match status" value="1"/>
</dbReference>
<keyword evidence="2" id="KW-0812">Transmembrane</keyword>
<sequence length="421" mass="46226">MISNHTCVQDRYKFYSSSSDEAAGQSTSSSSSTESSGSVSLSDDSSVIGTGGIIGIAIGSFALVVICITAFLLVRRRRGSQQDELTTPTGFTPTKGNHESLNSSTNQAHSVTDQSSSQERPTELTGTITGLWTDEVIVAARLPREKVFIKERISRGGYGEVYTGLFNDEVVAVKMLLPETRKSISHVNEFLSEVKMMAMMEHPRITKFIGVAWDSLADLCVVSEYMSGGDLRALLNKFHDEQHSTGFDKDKVKIALHVAHALTYMHSLEPSVIHRDLKSKNILLNEQLDAKLTDFGISRERAEETMTAGVGTSLWMAPEVMLGEKYGDKADVFSFGVVLYELDSHLLPYSHAKDSSNPERQMPDAVILQQVMLGRLTIEFTQTCSISIKELGLSCVAVNPDERPTSAEALGKLHQILTHEM</sequence>
<dbReference type="GO" id="GO:0005524">
    <property type="term" value="F:ATP binding"/>
    <property type="evidence" value="ECO:0007669"/>
    <property type="project" value="InterPro"/>
</dbReference>
<dbReference type="InterPro" id="IPR008271">
    <property type="entry name" value="Ser/Thr_kinase_AS"/>
</dbReference>
<evidence type="ECO:0000256" key="2">
    <source>
        <dbReference type="SAM" id="Phobius"/>
    </source>
</evidence>
<keyword evidence="2" id="KW-0472">Membrane</keyword>
<dbReference type="InterPro" id="IPR051681">
    <property type="entry name" value="Ser/Thr_Kinases-Pseudokinases"/>
</dbReference>
<reference evidence="5" key="1">
    <citation type="submission" date="2017-03" db="EMBL/GenBank/DDBJ databases">
        <title>Phytopthora megakarya and P. palmivora, two closely related causual agents of cacao black pod achieved similar genome size and gene model numbers by different mechanisms.</title>
        <authorList>
            <person name="Ali S."/>
            <person name="Shao J."/>
            <person name="Larry D.J."/>
            <person name="Kronmiller B."/>
            <person name="Shen D."/>
            <person name="Strem M.D."/>
            <person name="Melnick R.L."/>
            <person name="Guiltinan M.J."/>
            <person name="Tyler B.M."/>
            <person name="Meinhardt L.W."/>
            <person name="Bailey B.A."/>
        </authorList>
    </citation>
    <scope>NUCLEOTIDE SEQUENCE [LARGE SCALE GENOMIC DNA]</scope>
    <source>
        <strain evidence="5">zdho120</strain>
    </source>
</reference>
<dbReference type="Proteomes" id="UP000198211">
    <property type="component" value="Unassembled WGS sequence"/>
</dbReference>
<keyword evidence="5" id="KW-1185">Reference proteome</keyword>